<evidence type="ECO:0000313" key="3">
    <source>
        <dbReference type="Proteomes" id="UP000285266"/>
    </source>
</evidence>
<feature type="transmembrane region" description="Helical" evidence="1">
    <location>
        <begin position="194"/>
        <end position="214"/>
    </location>
</feature>
<dbReference type="Proteomes" id="UP000285266">
    <property type="component" value="Unassembled WGS sequence"/>
</dbReference>
<keyword evidence="1" id="KW-0812">Transmembrane</keyword>
<keyword evidence="1" id="KW-1133">Transmembrane helix</keyword>
<feature type="transmembrane region" description="Helical" evidence="1">
    <location>
        <begin position="280"/>
        <end position="298"/>
    </location>
</feature>
<evidence type="ECO:0000256" key="1">
    <source>
        <dbReference type="SAM" id="Phobius"/>
    </source>
</evidence>
<feature type="transmembrane region" description="Helical" evidence="1">
    <location>
        <begin position="123"/>
        <end position="143"/>
    </location>
</feature>
<dbReference type="RefSeq" id="WP_123644892.1">
    <property type="nucleotide sequence ID" value="NZ_QRAJ01000004.1"/>
</dbReference>
<keyword evidence="1" id="KW-0472">Membrane</keyword>
<protein>
    <recommendedName>
        <fullName evidence="4">Serotype determinant, transmembrane protein</fullName>
    </recommendedName>
</protein>
<gene>
    <name evidence="2" type="ORF">BMONG18_0976</name>
</gene>
<comment type="caution">
    <text evidence="2">The sequence shown here is derived from an EMBL/GenBank/DDBJ whole genome shotgun (WGS) entry which is preliminary data.</text>
</comment>
<feature type="transmembrane region" description="Helical" evidence="1">
    <location>
        <begin position="155"/>
        <end position="188"/>
    </location>
</feature>
<proteinExistence type="predicted"/>
<feature type="transmembrane region" description="Helical" evidence="1">
    <location>
        <begin position="319"/>
        <end position="344"/>
    </location>
</feature>
<feature type="transmembrane region" description="Helical" evidence="1">
    <location>
        <begin position="7"/>
        <end position="25"/>
    </location>
</feature>
<feature type="transmembrane region" description="Helical" evidence="1">
    <location>
        <begin position="100"/>
        <end position="117"/>
    </location>
</feature>
<feature type="transmembrane region" description="Helical" evidence="1">
    <location>
        <begin position="256"/>
        <end position="274"/>
    </location>
</feature>
<evidence type="ECO:0008006" key="4">
    <source>
        <dbReference type="Google" id="ProtNLM"/>
    </source>
</evidence>
<evidence type="ECO:0000313" key="2">
    <source>
        <dbReference type="EMBL" id="ROT86977.1"/>
    </source>
</evidence>
<organism evidence="2 3">
    <name type="scientific">Bifidobacterium mongoliense</name>
    <dbReference type="NCBI Taxonomy" id="518643"/>
    <lineage>
        <taxon>Bacteria</taxon>
        <taxon>Bacillati</taxon>
        <taxon>Actinomycetota</taxon>
        <taxon>Actinomycetes</taxon>
        <taxon>Bifidobacteriales</taxon>
        <taxon>Bifidobacteriaceae</taxon>
        <taxon>Bifidobacterium</taxon>
    </lineage>
</organism>
<sequence>MRKMGTVARVPLFFLPVYYLIFFWSSKVDWLSGDARQVSTVKGSSIQYSFDRYMTWSSRFWIEGATLFSVRHFIVFVVLSLAACLMLAYSLSMLLRFDSFGMNCVLVVFLIAFFPIASLSSAGWIATIVNYLWPLSLFLCALYGIQRSQNNQKGILIKILATIFLFLSVFSEILALVAAITFVVALFFYKKEILTWFNFCCAGVIGFGVLNVLFCPGNANRKQSEIERWFPSFHNFTAVDRMTIQINHLGVFMSESSKLTILCLMTALLILSVIKNKNTATIVLVASISIQGISNHYFQLNTQRIAGLINTAQFKVADISVFWISALAFLFNVVLIGVAAYLLYGRTSNGVIVIGVPVISLLATLASSESPTLIASMDRPFIFLYIALIAVAAYVVKTITDVLIKPRPSDPAQTKS</sequence>
<reference evidence="2 3" key="1">
    <citation type="submission" date="2018-07" db="EMBL/GenBank/DDBJ databases">
        <title>The role of parmesan cheese in vectoring bovine microbiota.</title>
        <authorList>
            <person name="Lugli G.A."/>
            <person name="Milani C."/>
        </authorList>
    </citation>
    <scope>NUCLEOTIDE SEQUENCE [LARGE SCALE GENOMIC DNA]</scope>
    <source>
        <strain evidence="2 3">BMONG18</strain>
    </source>
</reference>
<accession>A0A423UE48</accession>
<dbReference type="EMBL" id="QRAJ01000004">
    <property type="protein sequence ID" value="ROT86977.1"/>
    <property type="molecule type" value="Genomic_DNA"/>
</dbReference>
<feature type="transmembrane region" description="Helical" evidence="1">
    <location>
        <begin position="68"/>
        <end position="88"/>
    </location>
</feature>
<name>A0A423UE48_9BIFI</name>
<dbReference type="AlphaFoldDB" id="A0A423UE48"/>
<feature type="transmembrane region" description="Helical" evidence="1">
    <location>
        <begin position="350"/>
        <end position="368"/>
    </location>
</feature>
<feature type="transmembrane region" description="Helical" evidence="1">
    <location>
        <begin position="380"/>
        <end position="399"/>
    </location>
</feature>